<comment type="caution">
    <text evidence="1">The sequence shown here is derived from an EMBL/GenBank/DDBJ whole genome shotgun (WGS) entry which is preliminary data.</text>
</comment>
<organism evidence="1 2">
    <name type="scientific">Chlamydomonas eustigma</name>
    <dbReference type="NCBI Taxonomy" id="1157962"/>
    <lineage>
        <taxon>Eukaryota</taxon>
        <taxon>Viridiplantae</taxon>
        <taxon>Chlorophyta</taxon>
        <taxon>core chlorophytes</taxon>
        <taxon>Chlorophyceae</taxon>
        <taxon>CS clade</taxon>
        <taxon>Chlamydomonadales</taxon>
        <taxon>Chlamydomonadaceae</taxon>
        <taxon>Chlamydomonas</taxon>
    </lineage>
</organism>
<dbReference type="STRING" id="1157962.A0A250X501"/>
<name>A0A250X501_9CHLO</name>
<dbReference type="Proteomes" id="UP000232323">
    <property type="component" value="Unassembled WGS sequence"/>
</dbReference>
<evidence type="ECO:0000313" key="1">
    <source>
        <dbReference type="EMBL" id="GAX78148.1"/>
    </source>
</evidence>
<gene>
    <name evidence="1" type="ORF">CEUSTIGMA_g5590.t1</name>
</gene>
<protein>
    <submittedName>
        <fullName evidence="1">Uncharacterized protein</fullName>
    </submittedName>
</protein>
<proteinExistence type="predicted"/>
<dbReference type="EMBL" id="BEGY01000030">
    <property type="protein sequence ID" value="GAX78148.1"/>
    <property type="molecule type" value="Genomic_DNA"/>
</dbReference>
<accession>A0A250X501</accession>
<dbReference type="AlphaFoldDB" id="A0A250X501"/>
<evidence type="ECO:0000313" key="2">
    <source>
        <dbReference type="Proteomes" id="UP000232323"/>
    </source>
</evidence>
<reference evidence="1 2" key="1">
    <citation type="submission" date="2017-08" db="EMBL/GenBank/DDBJ databases">
        <title>Acidophilic green algal genome provides insights into adaptation to an acidic environment.</title>
        <authorList>
            <person name="Hirooka S."/>
            <person name="Hirose Y."/>
            <person name="Kanesaki Y."/>
            <person name="Higuchi S."/>
            <person name="Fujiwara T."/>
            <person name="Onuma R."/>
            <person name="Era A."/>
            <person name="Ohbayashi R."/>
            <person name="Uzuka A."/>
            <person name="Nozaki H."/>
            <person name="Yoshikawa H."/>
            <person name="Miyagishima S.Y."/>
        </authorList>
    </citation>
    <scope>NUCLEOTIDE SEQUENCE [LARGE SCALE GENOMIC DNA]</scope>
    <source>
        <strain evidence="1 2">NIES-2499</strain>
    </source>
</reference>
<dbReference type="OrthoDB" id="534020at2759"/>
<keyword evidence="2" id="KW-1185">Reference proteome</keyword>
<sequence>MNGVHLHVSNIGVPRFSSLRKPHLFSLKNAACKNKIPSVCIRTRDVILCEATSSDREASPAHDFVTRHRIRIIDEIVNAGQKLPSVGSRCSLEQIQDGIQQMQSLLPGPPTFVPNMDLMKGSDWAIVLLDPQATASKLVQLKMHFPGMNLSKVIAARPTLLLRSSIELEKDALGVKKLLTTAKNIDVLLETVPALMSPKTLLSAIVTVNKWYHLKRDPVEVLEQDPDIIRRAQDMDTPFEPVYEDGEGNYEAPQLNYREKRTDWQAYIDKKYYGQE</sequence>